<dbReference type="AlphaFoldDB" id="A0A816M806"/>
<evidence type="ECO:0000313" key="2">
    <source>
        <dbReference type="EMBL" id="CAF1980504.1"/>
    </source>
</evidence>
<evidence type="ECO:0000313" key="3">
    <source>
        <dbReference type="Proteomes" id="UP000663887"/>
    </source>
</evidence>
<feature type="region of interest" description="Disordered" evidence="1">
    <location>
        <begin position="68"/>
        <end position="119"/>
    </location>
</feature>
<name>A0A816M806_9BILA</name>
<feature type="compositionally biased region" description="Low complexity" evidence="1">
    <location>
        <begin position="169"/>
        <end position="182"/>
    </location>
</feature>
<evidence type="ECO:0000256" key="1">
    <source>
        <dbReference type="SAM" id="MobiDB-lite"/>
    </source>
</evidence>
<feature type="region of interest" description="Disordered" evidence="1">
    <location>
        <begin position="1"/>
        <end position="23"/>
    </location>
</feature>
<comment type="caution">
    <text evidence="2">The sequence shown here is derived from an EMBL/GenBank/DDBJ whole genome shotgun (WGS) entry which is preliminary data.</text>
</comment>
<feature type="region of interest" description="Disordered" evidence="1">
    <location>
        <begin position="151"/>
        <end position="182"/>
    </location>
</feature>
<organism evidence="2 3">
    <name type="scientific">Rotaria magnacalcarata</name>
    <dbReference type="NCBI Taxonomy" id="392030"/>
    <lineage>
        <taxon>Eukaryota</taxon>
        <taxon>Metazoa</taxon>
        <taxon>Spiralia</taxon>
        <taxon>Gnathifera</taxon>
        <taxon>Rotifera</taxon>
        <taxon>Eurotatoria</taxon>
        <taxon>Bdelloidea</taxon>
        <taxon>Philodinida</taxon>
        <taxon>Philodinidae</taxon>
        <taxon>Rotaria</taxon>
    </lineage>
</organism>
<protein>
    <submittedName>
        <fullName evidence="2">Uncharacterized protein</fullName>
    </submittedName>
</protein>
<feature type="compositionally biased region" description="Acidic residues" evidence="1">
    <location>
        <begin position="109"/>
        <end position="119"/>
    </location>
</feature>
<sequence length="374" mass="42067">MQTKKRKVALGESKAHRGVDKKKKDYFRPTVIHDCVSTRNGSMASSNLVVGDVIDSSNIVEENFDCAGKRDANNTDGEFKKRRNDDTQQNDSLSDSESETGKLVVDEKYMEDESGNEREEEIQNIFEVHSNGSSNDNANVYESLSVSPFDSISSNRKDCRLSSNEVVNDSKSSTSSSSDDANDNIINVTKERYVLSSKSIPPCTKQKRIGTNPKMKYQSLLNENIQLKKQIEEYQKHWIPKPEGDAASYFIQLGKSLSNNTDRKQKEKKKRAQKKLNRIYRALNLTKSQLKAAHHSTDITKTCRSITKLLYPDVSTRATMLTSLLPNETITAIREYAKLVHHQPDASTYKLTNAIGNVFAAAKHEQENSKSSKS</sequence>
<dbReference type="Proteomes" id="UP000663887">
    <property type="component" value="Unassembled WGS sequence"/>
</dbReference>
<gene>
    <name evidence="2" type="ORF">XDN619_LOCUS2345</name>
</gene>
<proteinExistence type="predicted"/>
<accession>A0A816M806</accession>
<reference evidence="2" key="1">
    <citation type="submission" date="2021-02" db="EMBL/GenBank/DDBJ databases">
        <authorList>
            <person name="Nowell W R."/>
        </authorList>
    </citation>
    <scope>NUCLEOTIDE SEQUENCE</scope>
</reference>
<dbReference type="EMBL" id="CAJNRG010000110">
    <property type="protein sequence ID" value="CAF1980504.1"/>
    <property type="molecule type" value="Genomic_DNA"/>
</dbReference>
<feature type="compositionally biased region" description="Basic and acidic residues" evidence="1">
    <location>
        <begin position="68"/>
        <end position="86"/>
    </location>
</feature>
<feature type="compositionally biased region" description="Basic and acidic residues" evidence="1">
    <location>
        <begin position="13"/>
        <end position="23"/>
    </location>
</feature>